<dbReference type="STRING" id="869754.A0A1A0HJL1"/>
<accession>A0A1A0HJL1</accession>
<feature type="binding site" evidence="7">
    <location>
        <position position="324"/>
    </location>
    <ligand>
        <name>Zn(2+)</name>
        <dbReference type="ChEBI" id="CHEBI:29105"/>
        <note>catalytic</note>
    </ligand>
</feature>
<evidence type="ECO:0000259" key="12">
    <source>
        <dbReference type="Pfam" id="PF17900"/>
    </source>
</evidence>
<sequence length="929" mass="105908">MSDEWTDVPLQLTNSYLPQSYDLSLKIDHAKPNFQGQLRIPLAQNRSYTGDSDSAFSFSLHAHKLVITSAALTTNDNEDEKLKISYDRAHQRAVFSSEKVLSGSQLSISFVGLITSIKTFHDETYGLFKTNYSDSVTGRSDNHVIATHTQPFGCRMIFPVVDELISKVPITLSVTAKSLFKVVSNAPLDSVNVVDMTEYSVFKFKQTPPIAPSVFGFVVGDLEKVESSGSPVPVRAFVTKGDLSYALYALKIATRLLPVFENVLGVKYPMEKLDIVTLPFLSDAVMENWGMITAIKDTVYLDESSAPAEAKAHVRQLIAHQLTHQWIGNLISVDEWKYTWLIEAFATFVGNYVLSIAAIEVSDKSDYDSSKLAALQDFMDADCFINQLIPSFHEHMNLLKVNQSSKTSTIFERNFYDKGMILLNMIASLFKLESTEQDFSSFFKAFAHVLMKFEHKTVKPFEFWNVLNEHTSYELLTFIHSWTRYTGYPYLKVKLVTNKIVVEQNRFLFNENAEDLQLENNPYHVPLALKVKSDNGQVRVANLMLTDRSMELDIPPAQFLSLNADNQFYYKTIYAPELQEVILENVLSNSYSSLDLVGMIKDYGKVLGQPLPKQDAALFAENQLSFLMRLCDQLANESLNTDFEVLKCALGYIEIINAIFVHFTEYTKFQKWLDALAVKLFKKIAFWEDSVLSLESGEYNKVEFEVRNIVLQLAIRNKEAQNICRKLYKNLMSSGVTQKFVPKELYSLVFNVTMATANMTEYKQILSLVKNGDVSFLKHTNGTASEIQTAAVSSLSFCQKKDLLSKTLHFVNNNIDSKMIELALIGFKYKPEAEFKLIIWTWYKTNYDGWVKRSLRKGSDWSKQIGITVSNITRLVLGEVMQYKREEALRFVSEKCKSLPPHQLQEKFLEVEAENDEKVRIAEYYDKIM</sequence>
<dbReference type="InterPro" id="IPR014782">
    <property type="entry name" value="Peptidase_M1_dom"/>
</dbReference>
<evidence type="ECO:0000256" key="9">
    <source>
        <dbReference type="RuleBase" id="RU364040"/>
    </source>
</evidence>
<evidence type="ECO:0000256" key="8">
    <source>
        <dbReference type="PIRSR" id="PIRSR634016-4"/>
    </source>
</evidence>
<protein>
    <recommendedName>
        <fullName evidence="9">Aminopeptidase</fullName>
        <ecNumber evidence="9">3.4.11.-</ecNumber>
    </recommendedName>
</protein>
<keyword evidence="14" id="KW-1185">Reference proteome</keyword>
<dbReference type="InterPro" id="IPR001930">
    <property type="entry name" value="Peptidase_M1"/>
</dbReference>
<evidence type="ECO:0000256" key="1">
    <source>
        <dbReference type="ARBA" id="ARBA00010136"/>
    </source>
</evidence>
<dbReference type="GeneID" id="30029654"/>
<evidence type="ECO:0000256" key="7">
    <source>
        <dbReference type="PIRSR" id="PIRSR634016-3"/>
    </source>
</evidence>
<comment type="similarity">
    <text evidence="1 9">Belongs to the peptidase M1 family.</text>
</comment>
<keyword evidence="6 9" id="KW-0482">Metalloprotease</keyword>
<dbReference type="InterPro" id="IPR034016">
    <property type="entry name" value="M1_APN-typ"/>
</dbReference>
<dbReference type="RefSeq" id="XP_018714681.1">
    <property type="nucleotide sequence ID" value="XM_018856678.1"/>
</dbReference>
<evidence type="ECO:0000313" key="13">
    <source>
        <dbReference type="EMBL" id="OBA24200.1"/>
    </source>
</evidence>
<dbReference type="CDD" id="cd09601">
    <property type="entry name" value="M1_APN-Q_like"/>
    <property type="match status" value="1"/>
</dbReference>
<dbReference type="InterPro" id="IPR050344">
    <property type="entry name" value="Peptidase_M1_aminopeptidases"/>
</dbReference>
<dbReference type="PRINTS" id="PR00756">
    <property type="entry name" value="ALADIPTASE"/>
</dbReference>
<gene>
    <name evidence="13" type="ORF">METBIDRAFT_35983</name>
</gene>
<feature type="domain" description="Aminopeptidase N-like N-terminal" evidence="12">
    <location>
        <begin position="18"/>
        <end position="210"/>
    </location>
</feature>
<feature type="domain" description="Peptidase M1 membrane alanine aminopeptidase" evidence="10">
    <location>
        <begin position="248"/>
        <end position="482"/>
    </location>
</feature>
<evidence type="ECO:0000313" key="14">
    <source>
        <dbReference type="Proteomes" id="UP000092555"/>
    </source>
</evidence>
<dbReference type="EC" id="3.4.11.-" evidence="9"/>
<reference evidence="13 14" key="1">
    <citation type="submission" date="2016-05" db="EMBL/GenBank/DDBJ databases">
        <title>Comparative genomics of biotechnologically important yeasts.</title>
        <authorList>
            <consortium name="DOE Joint Genome Institute"/>
            <person name="Riley R."/>
            <person name="Haridas S."/>
            <person name="Wolfe K.H."/>
            <person name="Lopes M.R."/>
            <person name="Hittinger C.T."/>
            <person name="Goker M."/>
            <person name="Salamov A."/>
            <person name="Wisecaver J."/>
            <person name="Long T.M."/>
            <person name="Aerts A.L."/>
            <person name="Barry K."/>
            <person name="Choi C."/>
            <person name="Clum A."/>
            <person name="Coughlan A.Y."/>
            <person name="Deshpande S."/>
            <person name="Douglass A.P."/>
            <person name="Hanson S.J."/>
            <person name="Klenk H.-P."/>
            <person name="LaButti K."/>
            <person name="Lapidus A."/>
            <person name="Lindquist E."/>
            <person name="Lipzen A."/>
            <person name="Meier-kolthoff J.P."/>
            <person name="Ohm R.A."/>
            <person name="Otillar R.P."/>
            <person name="Pangilinan J."/>
            <person name="Peng Y."/>
            <person name="Rokas A."/>
            <person name="Rosa C.A."/>
            <person name="Scheuner C."/>
            <person name="Sibirny A.A."/>
            <person name="Slot J.C."/>
            <person name="Stielow J.B."/>
            <person name="Sun H."/>
            <person name="Kurtzman C.P."/>
            <person name="Blackwell M."/>
            <person name="Grigoriev I.V."/>
            <person name="Jeffries T.W."/>
        </authorList>
    </citation>
    <scope>NUCLEOTIDE SEQUENCE [LARGE SCALE GENOMIC DNA]</scope>
    <source>
        <strain evidence="13 14">NRRL YB-4993</strain>
    </source>
</reference>
<dbReference type="SUPFAM" id="SSF63737">
    <property type="entry name" value="Leukotriene A4 hydrolase N-terminal domain"/>
    <property type="match status" value="1"/>
</dbReference>
<evidence type="ECO:0000256" key="2">
    <source>
        <dbReference type="ARBA" id="ARBA00022670"/>
    </source>
</evidence>
<dbReference type="OrthoDB" id="10031169at2759"/>
<dbReference type="Pfam" id="PF11838">
    <property type="entry name" value="ERAP1_C"/>
    <property type="match status" value="1"/>
</dbReference>
<organism evidence="13 14">
    <name type="scientific">Metschnikowia bicuspidata var. bicuspidata NRRL YB-4993</name>
    <dbReference type="NCBI Taxonomy" id="869754"/>
    <lineage>
        <taxon>Eukaryota</taxon>
        <taxon>Fungi</taxon>
        <taxon>Dikarya</taxon>
        <taxon>Ascomycota</taxon>
        <taxon>Saccharomycotina</taxon>
        <taxon>Pichiomycetes</taxon>
        <taxon>Metschnikowiaceae</taxon>
        <taxon>Metschnikowia</taxon>
    </lineage>
</organism>
<dbReference type="EMBL" id="LXTC01000001">
    <property type="protein sequence ID" value="OBA24200.1"/>
    <property type="molecule type" value="Genomic_DNA"/>
</dbReference>
<evidence type="ECO:0000256" key="5">
    <source>
        <dbReference type="ARBA" id="ARBA00022833"/>
    </source>
</evidence>
<dbReference type="GO" id="GO:0070006">
    <property type="term" value="F:metalloaminopeptidase activity"/>
    <property type="evidence" value="ECO:0007669"/>
    <property type="project" value="TreeGrafter"/>
</dbReference>
<dbReference type="InterPro" id="IPR045357">
    <property type="entry name" value="Aminopeptidase_N-like_N"/>
</dbReference>
<dbReference type="Gene3D" id="2.60.40.1910">
    <property type="match status" value="1"/>
</dbReference>
<evidence type="ECO:0000256" key="4">
    <source>
        <dbReference type="ARBA" id="ARBA00022801"/>
    </source>
</evidence>
<evidence type="ECO:0000256" key="3">
    <source>
        <dbReference type="ARBA" id="ARBA00022723"/>
    </source>
</evidence>
<evidence type="ECO:0000259" key="11">
    <source>
        <dbReference type="Pfam" id="PF11838"/>
    </source>
</evidence>
<dbReference type="InterPro" id="IPR042097">
    <property type="entry name" value="Aminopeptidase_N-like_N_sf"/>
</dbReference>
<dbReference type="GO" id="GO:0042277">
    <property type="term" value="F:peptide binding"/>
    <property type="evidence" value="ECO:0007669"/>
    <property type="project" value="TreeGrafter"/>
</dbReference>
<keyword evidence="2 9" id="KW-0645">Protease</keyword>
<dbReference type="GO" id="GO:0016020">
    <property type="term" value="C:membrane"/>
    <property type="evidence" value="ECO:0007669"/>
    <property type="project" value="TreeGrafter"/>
</dbReference>
<dbReference type="GO" id="GO:0005737">
    <property type="term" value="C:cytoplasm"/>
    <property type="evidence" value="ECO:0007669"/>
    <property type="project" value="TreeGrafter"/>
</dbReference>
<feature type="site" description="Transition state stabilizer" evidence="8">
    <location>
        <position position="416"/>
    </location>
</feature>
<keyword evidence="3 7" id="KW-0479">Metal-binding</keyword>
<dbReference type="SUPFAM" id="SSF55486">
    <property type="entry name" value="Metalloproteases ('zincins'), catalytic domain"/>
    <property type="match status" value="1"/>
</dbReference>
<dbReference type="AlphaFoldDB" id="A0A1A0HJL1"/>
<dbReference type="Pfam" id="PF17900">
    <property type="entry name" value="Peptidase_M1_N"/>
    <property type="match status" value="1"/>
</dbReference>
<comment type="caution">
    <text evidence="13">The sequence shown here is derived from an EMBL/GenBank/DDBJ whole genome shotgun (WGS) entry which is preliminary data.</text>
</comment>
<feature type="binding site" evidence="7">
    <location>
        <position position="343"/>
    </location>
    <ligand>
        <name>Zn(2+)</name>
        <dbReference type="ChEBI" id="CHEBI:29105"/>
        <note>catalytic</note>
    </ligand>
</feature>
<dbReference type="GO" id="GO:0006508">
    <property type="term" value="P:proteolysis"/>
    <property type="evidence" value="ECO:0007669"/>
    <property type="project" value="UniProtKB-KW"/>
</dbReference>
<proteinExistence type="inferred from homology"/>
<dbReference type="InterPro" id="IPR024571">
    <property type="entry name" value="ERAP1-like_C_dom"/>
</dbReference>
<dbReference type="PANTHER" id="PTHR11533">
    <property type="entry name" value="PROTEASE M1 ZINC METALLOPROTEASE"/>
    <property type="match status" value="1"/>
</dbReference>
<dbReference type="Gene3D" id="1.10.390.10">
    <property type="entry name" value="Neutral Protease Domain 2"/>
    <property type="match status" value="1"/>
</dbReference>
<dbReference type="PANTHER" id="PTHR11533:SF299">
    <property type="entry name" value="AMINOPEPTIDASE"/>
    <property type="match status" value="1"/>
</dbReference>
<dbReference type="Pfam" id="PF01433">
    <property type="entry name" value="Peptidase_M1"/>
    <property type="match status" value="1"/>
</dbReference>
<keyword evidence="9" id="KW-0031">Aminopeptidase</keyword>
<comment type="cofactor">
    <cofactor evidence="7 9">
        <name>Zn(2+)</name>
        <dbReference type="ChEBI" id="CHEBI:29105"/>
    </cofactor>
    <text evidence="7 9">Binds 1 zinc ion per subunit.</text>
</comment>
<keyword evidence="5 7" id="KW-0862">Zinc</keyword>
<keyword evidence="4 9" id="KW-0378">Hydrolase</keyword>
<evidence type="ECO:0000256" key="6">
    <source>
        <dbReference type="ARBA" id="ARBA00023049"/>
    </source>
</evidence>
<dbReference type="Gene3D" id="1.25.50.20">
    <property type="match status" value="1"/>
</dbReference>
<evidence type="ECO:0000259" key="10">
    <source>
        <dbReference type="Pfam" id="PF01433"/>
    </source>
</evidence>
<dbReference type="GO" id="GO:0043171">
    <property type="term" value="P:peptide catabolic process"/>
    <property type="evidence" value="ECO:0007669"/>
    <property type="project" value="TreeGrafter"/>
</dbReference>
<dbReference type="InterPro" id="IPR027268">
    <property type="entry name" value="Peptidase_M4/M1_CTD_sf"/>
</dbReference>
<feature type="binding site" evidence="7">
    <location>
        <position position="320"/>
    </location>
    <ligand>
        <name>Zn(2+)</name>
        <dbReference type="ChEBI" id="CHEBI:29105"/>
        <note>catalytic</note>
    </ligand>
</feature>
<feature type="domain" description="ERAP1-like C-terminal" evidence="11">
    <location>
        <begin position="560"/>
        <end position="871"/>
    </location>
</feature>
<dbReference type="GO" id="GO:0008270">
    <property type="term" value="F:zinc ion binding"/>
    <property type="evidence" value="ECO:0007669"/>
    <property type="project" value="UniProtKB-UniRule"/>
</dbReference>
<dbReference type="Proteomes" id="UP000092555">
    <property type="component" value="Unassembled WGS sequence"/>
</dbReference>
<dbReference type="Gene3D" id="2.60.40.1730">
    <property type="entry name" value="tricorn interacting facor f3 domain"/>
    <property type="match status" value="1"/>
</dbReference>
<name>A0A1A0HJL1_9ASCO</name>